<protein>
    <recommendedName>
        <fullName evidence="2">MmgE/PrpD N-terminal domain-containing protein</fullName>
    </recommendedName>
</protein>
<reference evidence="3 4" key="1">
    <citation type="submission" date="2016-06" db="EMBL/GenBank/DDBJ databases">
        <title>The Draft Genome Sequence and Annotation of the Desert Woodrat Neotoma lepida.</title>
        <authorList>
            <person name="Campbell M."/>
            <person name="Oakeson K.F."/>
            <person name="Yandell M."/>
            <person name="Halpert J.R."/>
            <person name="Dearing D."/>
        </authorList>
    </citation>
    <scope>NUCLEOTIDE SEQUENCE [LARGE SCALE GENOMIC DNA]</scope>
    <source>
        <strain evidence="3">417</strain>
        <tissue evidence="3">Liver</tissue>
    </source>
</reference>
<evidence type="ECO:0000256" key="1">
    <source>
        <dbReference type="ARBA" id="ARBA00006174"/>
    </source>
</evidence>
<dbReference type="Gene3D" id="1.10.4100.10">
    <property type="entry name" value="2-methylcitrate dehydratase PrpD"/>
    <property type="match status" value="1"/>
</dbReference>
<dbReference type="GO" id="GO:0005739">
    <property type="term" value="C:mitochondrion"/>
    <property type="evidence" value="ECO:0007669"/>
    <property type="project" value="TreeGrafter"/>
</dbReference>
<comment type="similarity">
    <text evidence="1">Belongs to the PrpD family.</text>
</comment>
<name>A0A1A6G4T0_NEOLE</name>
<dbReference type="STRING" id="56216.A0A1A6G4T0"/>
<gene>
    <name evidence="3" type="ORF">A6R68_08085</name>
</gene>
<keyword evidence="4" id="KW-1185">Reference proteome</keyword>
<dbReference type="GO" id="GO:0006952">
    <property type="term" value="P:defense response"/>
    <property type="evidence" value="ECO:0007669"/>
    <property type="project" value="TreeGrafter"/>
</dbReference>
<dbReference type="AlphaFoldDB" id="A0A1A6G4T0"/>
<dbReference type="InterPro" id="IPR036148">
    <property type="entry name" value="MmgE/PrpD_sf"/>
</dbReference>
<evidence type="ECO:0000313" key="4">
    <source>
        <dbReference type="Proteomes" id="UP000092124"/>
    </source>
</evidence>
<dbReference type="SUPFAM" id="SSF103378">
    <property type="entry name" value="2-methylcitrate dehydratase PrpD"/>
    <property type="match status" value="1"/>
</dbReference>
<evidence type="ECO:0000259" key="2">
    <source>
        <dbReference type="Pfam" id="PF03972"/>
    </source>
</evidence>
<dbReference type="InterPro" id="IPR045336">
    <property type="entry name" value="MmgE_PrpD_N"/>
</dbReference>
<feature type="domain" description="MmgE/PrpD N-terminal" evidence="2">
    <location>
        <begin position="4"/>
        <end position="84"/>
    </location>
</feature>
<proteinExistence type="inferred from homology"/>
<feature type="non-terminal residue" evidence="3">
    <location>
        <position position="1"/>
    </location>
</feature>
<accession>A0A1A6G4T0</accession>
<feature type="non-terminal residue" evidence="3">
    <location>
        <position position="84"/>
    </location>
</feature>
<dbReference type="PANTHER" id="PTHR16943">
    <property type="entry name" value="2-METHYLCITRATE DEHYDRATASE-RELATED"/>
    <property type="match status" value="1"/>
</dbReference>
<dbReference type="PANTHER" id="PTHR16943:SF11">
    <property type="entry name" value="CIS-ACONITATE DECARBOXYLASE"/>
    <property type="match status" value="1"/>
</dbReference>
<dbReference type="InterPro" id="IPR005656">
    <property type="entry name" value="MmgE_PrpD"/>
</dbReference>
<evidence type="ECO:0000313" key="3">
    <source>
        <dbReference type="EMBL" id="OBS60790.1"/>
    </source>
</evidence>
<dbReference type="InterPro" id="IPR042183">
    <property type="entry name" value="MmgE/PrpD_sf_1"/>
</dbReference>
<dbReference type="Proteomes" id="UP000092124">
    <property type="component" value="Unassembled WGS sequence"/>
</dbReference>
<sequence>SVTESFARMIHGLKVDHLTDGVIQRSKRMILDSLGVGFLGTGTEVFHKVTQYSKIYSSNTSSTVWGQPDFRLPPTYAAFVNGVA</sequence>
<organism evidence="3 4">
    <name type="scientific">Neotoma lepida</name>
    <name type="common">Desert woodrat</name>
    <dbReference type="NCBI Taxonomy" id="56216"/>
    <lineage>
        <taxon>Eukaryota</taxon>
        <taxon>Metazoa</taxon>
        <taxon>Chordata</taxon>
        <taxon>Craniata</taxon>
        <taxon>Vertebrata</taxon>
        <taxon>Euteleostomi</taxon>
        <taxon>Mammalia</taxon>
        <taxon>Eutheria</taxon>
        <taxon>Euarchontoglires</taxon>
        <taxon>Glires</taxon>
        <taxon>Rodentia</taxon>
        <taxon>Myomorpha</taxon>
        <taxon>Muroidea</taxon>
        <taxon>Cricetidae</taxon>
        <taxon>Neotominae</taxon>
        <taxon>Neotoma</taxon>
    </lineage>
</organism>
<dbReference type="Pfam" id="PF03972">
    <property type="entry name" value="MmgE_PrpD_N"/>
    <property type="match status" value="1"/>
</dbReference>
<dbReference type="GO" id="GO:0047613">
    <property type="term" value="F:aconitate decarboxylase activity"/>
    <property type="evidence" value="ECO:0007669"/>
    <property type="project" value="TreeGrafter"/>
</dbReference>
<comment type="caution">
    <text evidence="3">The sequence shown here is derived from an EMBL/GenBank/DDBJ whole genome shotgun (WGS) entry which is preliminary data.</text>
</comment>
<dbReference type="OrthoDB" id="10267976at2759"/>
<dbReference type="EMBL" id="LZPO01104196">
    <property type="protein sequence ID" value="OBS60790.1"/>
    <property type="molecule type" value="Genomic_DNA"/>
</dbReference>